<feature type="transmembrane region" description="Helical" evidence="2">
    <location>
        <begin position="20"/>
        <end position="40"/>
    </location>
</feature>
<evidence type="ECO:0000313" key="3">
    <source>
        <dbReference type="EMBL" id="QNP48542.1"/>
    </source>
</evidence>
<dbReference type="InterPro" id="IPR008023">
    <property type="entry name" value="DUF748"/>
</dbReference>
<dbReference type="Proteomes" id="UP000516028">
    <property type="component" value="Chromosome"/>
</dbReference>
<dbReference type="InterPro" id="IPR052894">
    <property type="entry name" value="AsmA-related"/>
</dbReference>
<keyword evidence="2" id="KW-0472">Membrane</keyword>
<dbReference type="EMBL" id="CP060783">
    <property type="protein sequence ID" value="QNP48542.1"/>
    <property type="molecule type" value="Genomic_DNA"/>
</dbReference>
<dbReference type="Pfam" id="PF05359">
    <property type="entry name" value="DUF748"/>
    <property type="match status" value="1"/>
</dbReference>
<organism evidence="3 4">
    <name type="scientific">Diaphorobacter aerolatus</name>
    <dbReference type="NCBI Taxonomy" id="1288495"/>
    <lineage>
        <taxon>Bacteria</taxon>
        <taxon>Pseudomonadati</taxon>
        <taxon>Pseudomonadota</taxon>
        <taxon>Betaproteobacteria</taxon>
        <taxon>Burkholderiales</taxon>
        <taxon>Comamonadaceae</taxon>
        <taxon>Diaphorobacter</taxon>
    </lineage>
</organism>
<dbReference type="RefSeq" id="WP_187724139.1">
    <property type="nucleotide sequence ID" value="NZ_CP060783.1"/>
</dbReference>
<keyword evidence="2" id="KW-1133">Transmembrane helix</keyword>
<dbReference type="SUPFAM" id="SSF103088">
    <property type="entry name" value="OmpA-like"/>
    <property type="match status" value="1"/>
</dbReference>
<dbReference type="KEGG" id="daer:H9K75_21955"/>
<keyword evidence="4" id="KW-1185">Reference proteome</keyword>
<dbReference type="PANTHER" id="PTHR30441">
    <property type="entry name" value="DUF748 DOMAIN-CONTAINING PROTEIN"/>
    <property type="match status" value="1"/>
</dbReference>
<sequence length="1274" mass="136215">MSRTPLAIFRSHKWLRRITWLALAVVLLGVILWLAVPPLLRSSVERYGSEFLGRAVKVGEVRFKPWALQLSVHDVSIASADGASRQVEIGRIYIDAAAQSLLRLAPVLDAIEVDTPKLRVAHLAQGQFDFDDVLKRIAERAKPKDEEKTGEPQRFALYNIVLRGGSVEFDDRVVGRKQSLDKLDLSIPFLSNLNADREVKVTPRLAFALNGSPFESVAQATPFADTRQADASFRIDGFDLAPFAVYIPKSVPVQLNAGLLDADLRLAFEQKDTAKVGVSGKLALREVKVSDVGAKELASFDRLDVALADMQPLKGVVHVASLRWDKPRFALRRDKSGQLEIPGMAASGEKPRRARETNAPASGPSKSAAGKAGVQPEWNVQVDQVGLRNGVIDWRDEAVTGEPAHFNLQNLQLDARAIHWPMKQPVQFNGKTEITPLNASGGAVKNPATLGFEGSADLEQAKVAASLRGLPLDWATPYLAGIVAARVGGQLDLDLGLARNGERLIANIGQGSIKDAALTCTASAERCRTLVAAGVPGARRDTLIELGALELQNTLVDLSRRNVSLGKLSLVQPRVYVERAQDGRLMYEDWLVASKTAPDGSGDKKDQAAAESAWTVVLGEVDLKDGAVVVRDAANAQPMLLRVNALQAQVRDFSFPSKKGGVFPVQVSARIAGSGRAEPGSLRYEGHAGLEPLTLNGKVQATALPLQVAQPYLPKDLNVRLVRADGSFNGDVKLLMGDKGPTASVKGNAGLDDVRVRAARTGGAQDRGLASGRDAEDLLNWKALALKGLAVEMAPGKPLALDVAETTLSDFFARVIVQENGRINLQDIQGQPVAAEGDAKGAGDKKTDAAATRGGKQVAQVAPPAQAPDPMAPVIRFGPVNLVRGAMYFTDHFVKPNYSTDLTELNGRLSAFSSVRPAGAESFDMADLQLSGKAEGTAAVDVSGKINPLAKPLALDVKARMRDLELPPLSPYSIKYAGHGIERGKLSMDVAYKIDPSGQLTASNKLILKQLAFGEEVKGAPASLPVRLAVALLADRNGVIDVDLPISGSLNDPEFSLGGVILKVIGNLIMKAVTAPFSLLAGAFSGGDEQGSVPFDAGSAALNKSAQEQLDKVAKALTDRPALKMTVVGWADAESEKAAIKRERLNAMVLAQKRRKVSRDGGDTKDVVAVAPGEYAELLKETYKRADVKKPRNMVGLAKDLPTAEMEALLLENLQLQDNAAQELALQRGVAVRDYLASQNVPIDRLFVGAGKLQGDQAADTKWSPKAELKLATQ</sequence>
<dbReference type="PANTHER" id="PTHR30441:SF8">
    <property type="entry name" value="DUF748 DOMAIN-CONTAINING PROTEIN"/>
    <property type="match status" value="1"/>
</dbReference>
<feature type="region of interest" description="Disordered" evidence="1">
    <location>
        <begin position="340"/>
        <end position="374"/>
    </location>
</feature>
<reference evidence="3 4" key="1">
    <citation type="submission" date="2020-08" db="EMBL/GenBank/DDBJ databases">
        <title>Genome sequence of Diaphorobacter aerolatus KACC 16536T.</title>
        <authorList>
            <person name="Hyun D.-W."/>
            <person name="Bae J.-W."/>
        </authorList>
    </citation>
    <scope>NUCLEOTIDE SEQUENCE [LARGE SCALE GENOMIC DNA]</scope>
    <source>
        <strain evidence="3 4">KACC 16536</strain>
    </source>
</reference>
<protein>
    <submittedName>
        <fullName evidence="3">DUF748 domain-containing protein</fullName>
    </submittedName>
</protein>
<dbReference type="InterPro" id="IPR036737">
    <property type="entry name" value="OmpA-like_sf"/>
</dbReference>
<dbReference type="AlphaFoldDB" id="A0A7H0GJS6"/>
<keyword evidence="2" id="KW-0812">Transmembrane</keyword>
<dbReference type="GO" id="GO:0005886">
    <property type="term" value="C:plasma membrane"/>
    <property type="evidence" value="ECO:0007669"/>
    <property type="project" value="TreeGrafter"/>
</dbReference>
<evidence type="ECO:0000256" key="1">
    <source>
        <dbReference type="SAM" id="MobiDB-lite"/>
    </source>
</evidence>
<name>A0A7H0GJS6_9BURK</name>
<accession>A0A7H0GJS6</accession>
<dbReference type="Gene3D" id="3.30.1330.60">
    <property type="entry name" value="OmpA-like domain"/>
    <property type="match status" value="1"/>
</dbReference>
<feature type="compositionally biased region" description="Low complexity" evidence="1">
    <location>
        <begin position="359"/>
        <end position="373"/>
    </location>
</feature>
<evidence type="ECO:0000256" key="2">
    <source>
        <dbReference type="SAM" id="Phobius"/>
    </source>
</evidence>
<dbReference type="GO" id="GO:0090313">
    <property type="term" value="P:regulation of protein targeting to membrane"/>
    <property type="evidence" value="ECO:0007669"/>
    <property type="project" value="TreeGrafter"/>
</dbReference>
<evidence type="ECO:0000313" key="4">
    <source>
        <dbReference type="Proteomes" id="UP000516028"/>
    </source>
</evidence>
<gene>
    <name evidence="3" type="ORF">H9K75_21955</name>
</gene>
<proteinExistence type="predicted"/>